<accession>A0A9J6GFV5</accession>
<evidence type="ECO:0000313" key="3">
    <source>
        <dbReference type="Proteomes" id="UP000821853"/>
    </source>
</evidence>
<dbReference type="EMBL" id="JABSTR010000006">
    <property type="protein sequence ID" value="KAH9374293.1"/>
    <property type="molecule type" value="Genomic_DNA"/>
</dbReference>
<organism evidence="2 3">
    <name type="scientific">Haemaphysalis longicornis</name>
    <name type="common">Bush tick</name>
    <dbReference type="NCBI Taxonomy" id="44386"/>
    <lineage>
        <taxon>Eukaryota</taxon>
        <taxon>Metazoa</taxon>
        <taxon>Ecdysozoa</taxon>
        <taxon>Arthropoda</taxon>
        <taxon>Chelicerata</taxon>
        <taxon>Arachnida</taxon>
        <taxon>Acari</taxon>
        <taxon>Parasitiformes</taxon>
        <taxon>Ixodida</taxon>
        <taxon>Ixodoidea</taxon>
        <taxon>Ixodidae</taxon>
        <taxon>Haemaphysalinae</taxon>
        <taxon>Haemaphysalis</taxon>
    </lineage>
</organism>
<gene>
    <name evidence="2" type="ORF">HPB48_005613</name>
</gene>
<feature type="transmembrane region" description="Helical" evidence="1">
    <location>
        <begin position="131"/>
        <end position="148"/>
    </location>
</feature>
<reference evidence="2 3" key="1">
    <citation type="journal article" date="2020" name="Cell">
        <title>Large-Scale Comparative Analyses of Tick Genomes Elucidate Their Genetic Diversity and Vector Capacities.</title>
        <authorList>
            <consortium name="Tick Genome and Microbiome Consortium (TIGMIC)"/>
            <person name="Jia N."/>
            <person name="Wang J."/>
            <person name="Shi W."/>
            <person name="Du L."/>
            <person name="Sun Y."/>
            <person name="Zhan W."/>
            <person name="Jiang J.F."/>
            <person name="Wang Q."/>
            <person name="Zhang B."/>
            <person name="Ji P."/>
            <person name="Bell-Sakyi L."/>
            <person name="Cui X.M."/>
            <person name="Yuan T.T."/>
            <person name="Jiang B.G."/>
            <person name="Yang W.F."/>
            <person name="Lam T.T."/>
            <person name="Chang Q.C."/>
            <person name="Ding S.J."/>
            <person name="Wang X.J."/>
            <person name="Zhu J.G."/>
            <person name="Ruan X.D."/>
            <person name="Zhao L."/>
            <person name="Wei J.T."/>
            <person name="Ye R.Z."/>
            <person name="Que T.C."/>
            <person name="Du C.H."/>
            <person name="Zhou Y.H."/>
            <person name="Cheng J.X."/>
            <person name="Dai P.F."/>
            <person name="Guo W.B."/>
            <person name="Han X.H."/>
            <person name="Huang E.J."/>
            <person name="Li L.F."/>
            <person name="Wei W."/>
            <person name="Gao Y.C."/>
            <person name="Liu J.Z."/>
            <person name="Shao H.Z."/>
            <person name="Wang X."/>
            <person name="Wang C.C."/>
            <person name="Yang T.C."/>
            <person name="Huo Q.B."/>
            <person name="Li W."/>
            <person name="Chen H.Y."/>
            <person name="Chen S.E."/>
            <person name="Zhou L.G."/>
            <person name="Ni X.B."/>
            <person name="Tian J.H."/>
            <person name="Sheng Y."/>
            <person name="Liu T."/>
            <person name="Pan Y.S."/>
            <person name="Xia L.Y."/>
            <person name="Li J."/>
            <person name="Zhao F."/>
            <person name="Cao W.C."/>
        </authorList>
    </citation>
    <scope>NUCLEOTIDE SEQUENCE [LARGE SCALE GENOMIC DNA]</scope>
    <source>
        <strain evidence="2">HaeL-2018</strain>
    </source>
</reference>
<keyword evidence="1" id="KW-0472">Membrane</keyword>
<feature type="transmembrane region" description="Helical" evidence="1">
    <location>
        <begin position="85"/>
        <end position="110"/>
    </location>
</feature>
<protein>
    <recommendedName>
        <fullName evidence="4">Transmembrane protein</fullName>
    </recommendedName>
</protein>
<evidence type="ECO:0008006" key="4">
    <source>
        <dbReference type="Google" id="ProtNLM"/>
    </source>
</evidence>
<name>A0A9J6GFV5_HAELO</name>
<keyword evidence="1" id="KW-0812">Transmembrane</keyword>
<keyword evidence="1" id="KW-1133">Transmembrane helix</keyword>
<feature type="transmembrane region" description="Helical" evidence="1">
    <location>
        <begin position="53"/>
        <end position="73"/>
    </location>
</feature>
<proteinExistence type="predicted"/>
<dbReference type="VEuPathDB" id="VectorBase:HLOH_061757"/>
<evidence type="ECO:0000313" key="2">
    <source>
        <dbReference type="EMBL" id="KAH9374293.1"/>
    </source>
</evidence>
<comment type="caution">
    <text evidence="2">The sequence shown here is derived from an EMBL/GenBank/DDBJ whole genome shotgun (WGS) entry which is preliminary data.</text>
</comment>
<keyword evidence="3" id="KW-1185">Reference proteome</keyword>
<dbReference type="AlphaFoldDB" id="A0A9J6GFV5"/>
<evidence type="ECO:0000256" key="1">
    <source>
        <dbReference type="SAM" id="Phobius"/>
    </source>
</evidence>
<dbReference type="Proteomes" id="UP000821853">
    <property type="component" value="Chromosome 4"/>
</dbReference>
<sequence length="231" mass="25944">MRGERPSPYRGVCNERAKRGGRGEAADRRAGFLISFTPDDESFFPRRRPGKLVRWRAVADHFPNGLLGTFFLPPPPDPYAFSVSFSFSLLILFITTLSGTVAASTFPFYLEAVLPRSAERSVFDFTTARSSNCYLVFIFCSVSFRYLVGSFVTFCQRWYLPLVFFISRIPRARSVEDATMTRNELSHAKMGHRRMMGEAEESEGLNYCPALVASVCLRGGLPSASECSIRP</sequence>